<protein>
    <submittedName>
        <fullName evidence="11">RNA polymerase sigma-54 factor</fullName>
    </submittedName>
</protein>
<dbReference type="InterPro" id="IPR038709">
    <property type="entry name" value="RpoN_core-bd_sf"/>
</dbReference>
<dbReference type="PANTHER" id="PTHR32248:SF4">
    <property type="entry name" value="RNA POLYMERASE SIGMA-54 FACTOR"/>
    <property type="match status" value="1"/>
</dbReference>
<sequence>MLKQTLNLKLQNKLVLTLSLKQQLSLLLLPTVELKETIKQELEENPFLEEIINLEPDYEPIKDLSKYYDEEETPLLSRIAYRPTLYDTLDFQIDLEFEGIEKDIAHEIAGNLDEKGLLAVSIDEIASKLNVKQEIVEEVRKRFIRLEPTGIGALTLEEALIIQYEERFGKDPLVERILREDVWNLNDMDYLSEKYGVDRKEIEEKVFYIKMLRPYPTFNYDLETTEYVEPDVYVYDRGDSFEIKVNESGIPKLKLTSQYRRLISDKSLSPEVRKFLEDKLQKAMGIMKGIELRRENLYRITELLVNYQADFLRKGKEYLKPLTLKDIASKLDLHESTVSRIVSSKYMQTDKGLIPLKAFFASKLQTSGGDISTEKVKYMICELIENEDKKKPLSDQAIANILKDRYGIKIARRTVTKYREELNIPDSRTRRTKP</sequence>
<evidence type="ECO:0000259" key="9">
    <source>
        <dbReference type="Pfam" id="PF04552"/>
    </source>
</evidence>
<dbReference type="NCBIfam" id="TIGR02395">
    <property type="entry name" value="rpoN_sigma"/>
    <property type="match status" value="1"/>
</dbReference>
<evidence type="ECO:0000256" key="2">
    <source>
        <dbReference type="ARBA" id="ARBA00022478"/>
    </source>
</evidence>
<keyword evidence="5" id="KW-0805">Transcription regulation</keyword>
<reference evidence="11 12" key="1">
    <citation type="journal article" date="2009" name="J. Bacteriol.">
        <title>Complete and draft genome sequences of six members of the Aquificales.</title>
        <authorList>
            <person name="Reysenbach A.L."/>
            <person name="Hamamura N."/>
            <person name="Podar M."/>
            <person name="Griffiths E."/>
            <person name="Ferreira S."/>
            <person name="Hochstein R."/>
            <person name="Heidelberg J."/>
            <person name="Johnson J."/>
            <person name="Mead D."/>
            <person name="Pohorille A."/>
            <person name="Sarmiento M."/>
            <person name="Schweighofer K."/>
            <person name="Seshadri R."/>
            <person name="Voytek M.A."/>
        </authorList>
    </citation>
    <scope>NUCLEOTIDE SEQUENCE [LARGE SCALE GENOMIC DNA]</scope>
    <source>
        <strain evidence="12">DSM 14350 / EX-H1</strain>
    </source>
</reference>
<dbReference type="GO" id="GO:0003677">
    <property type="term" value="F:DNA binding"/>
    <property type="evidence" value="ECO:0007669"/>
    <property type="project" value="UniProtKB-KW"/>
</dbReference>
<dbReference type="PRINTS" id="PR00045">
    <property type="entry name" value="SIGMA54FCT"/>
</dbReference>
<comment type="similarity">
    <text evidence="1">Belongs to the sigma-54 factor family.</text>
</comment>
<evidence type="ECO:0000256" key="4">
    <source>
        <dbReference type="ARBA" id="ARBA00022695"/>
    </source>
</evidence>
<dbReference type="InterPro" id="IPR007046">
    <property type="entry name" value="RNA_pol_sigma_54_core-bd"/>
</dbReference>
<dbReference type="GO" id="GO:0000428">
    <property type="term" value="C:DNA-directed RNA polymerase complex"/>
    <property type="evidence" value="ECO:0007669"/>
    <property type="project" value="UniProtKB-KW"/>
</dbReference>
<keyword evidence="4" id="KW-0548">Nucleotidyltransferase</keyword>
<dbReference type="PROSITE" id="PS00717">
    <property type="entry name" value="SIGMA54_1"/>
    <property type="match status" value="1"/>
</dbReference>
<dbReference type="RefSeq" id="WP_012675301.1">
    <property type="nucleotide sequence ID" value="NC_012440.1"/>
</dbReference>
<dbReference type="AlphaFoldDB" id="C0QU52"/>
<feature type="domain" description="RNA polymerase sigma factor 54 DNA-binding" evidence="9">
    <location>
        <begin position="274"/>
        <end position="431"/>
    </location>
</feature>
<keyword evidence="7" id="KW-0238">DNA-binding</keyword>
<dbReference type="EMBL" id="CP001230">
    <property type="protein sequence ID" value="ACO03062.1"/>
    <property type="molecule type" value="Genomic_DNA"/>
</dbReference>
<evidence type="ECO:0000256" key="5">
    <source>
        <dbReference type="ARBA" id="ARBA00023015"/>
    </source>
</evidence>
<dbReference type="GO" id="GO:0016779">
    <property type="term" value="F:nucleotidyltransferase activity"/>
    <property type="evidence" value="ECO:0007669"/>
    <property type="project" value="UniProtKB-KW"/>
</dbReference>
<name>C0QU52_PERMH</name>
<keyword evidence="8" id="KW-0804">Transcription</keyword>
<evidence type="ECO:0000256" key="7">
    <source>
        <dbReference type="ARBA" id="ARBA00023125"/>
    </source>
</evidence>
<dbReference type="PaxDb" id="123214-PERMA_0427"/>
<dbReference type="Pfam" id="PF04552">
    <property type="entry name" value="Sigma54_DBD"/>
    <property type="match status" value="1"/>
</dbReference>
<keyword evidence="2" id="KW-0240">DNA-directed RNA polymerase</keyword>
<dbReference type="PANTHER" id="PTHR32248">
    <property type="entry name" value="RNA POLYMERASE SIGMA-54 FACTOR"/>
    <property type="match status" value="1"/>
</dbReference>
<evidence type="ECO:0000256" key="8">
    <source>
        <dbReference type="ARBA" id="ARBA00023163"/>
    </source>
</evidence>
<dbReference type="PIRSF" id="PIRSF000774">
    <property type="entry name" value="RpoN"/>
    <property type="match status" value="1"/>
</dbReference>
<dbReference type="InterPro" id="IPR007634">
    <property type="entry name" value="RNA_pol_sigma_54_DNA-bd"/>
</dbReference>
<keyword evidence="6" id="KW-0731">Sigma factor</keyword>
<accession>C0QU52</accession>
<dbReference type="PROSITE" id="PS50044">
    <property type="entry name" value="SIGMA54_3"/>
    <property type="match status" value="1"/>
</dbReference>
<keyword evidence="12" id="KW-1185">Reference proteome</keyword>
<dbReference type="Pfam" id="PF00309">
    <property type="entry name" value="Sigma54_AID"/>
    <property type="match status" value="1"/>
</dbReference>
<proteinExistence type="inferred from homology"/>
<evidence type="ECO:0000313" key="12">
    <source>
        <dbReference type="Proteomes" id="UP000001366"/>
    </source>
</evidence>
<evidence type="ECO:0000313" key="11">
    <source>
        <dbReference type="EMBL" id="ACO03062.1"/>
    </source>
</evidence>
<keyword evidence="3" id="KW-0808">Transferase</keyword>
<evidence type="ECO:0000256" key="3">
    <source>
        <dbReference type="ARBA" id="ARBA00022679"/>
    </source>
</evidence>
<dbReference type="STRING" id="123214.PERMA_0427"/>
<dbReference type="Pfam" id="PF04963">
    <property type="entry name" value="Sigma54_CBD"/>
    <property type="match status" value="1"/>
</dbReference>
<dbReference type="GO" id="GO:0016987">
    <property type="term" value="F:sigma factor activity"/>
    <property type="evidence" value="ECO:0007669"/>
    <property type="project" value="UniProtKB-KW"/>
</dbReference>
<dbReference type="GO" id="GO:0001216">
    <property type="term" value="F:DNA-binding transcription activator activity"/>
    <property type="evidence" value="ECO:0007669"/>
    <property type="project" value="InterPro"/>
</dbReference>
<evidence type="ECO:0000256" key="6">
    <source>
        <dbReference type="ARBA" id="ARBA00023082"/>
    </source>
</evidence>
<evidence type="ECO:0000259" key="10">
    <source>
        <dbReference type="Pfam" id="PF04963"/>
    </source>
</evidence>
<dbReference type="KEGG" id="pmx:PERMA_0427"/>
<dbReference type="GO" id="GO:0006352">
    <property type="term" value="P:DNA-templated transcription initiation"/>
    <property type="evidence" value="ECO:0007669"/>
    <property type="project" value="InterPro"/>
</dbReference>
<dbReference type="Gene3D" id="1.10.10.1330">
    <property type="entry name" value="RNA polymerase sigma-54 factor, core-binding domain"/>
    <property type="match status" value="1"/>
</dbReference>
<organism evidence="11 12">
    <name type="scientific">Persephonella marina (strain DSM 14350 / EX-H1)</name>
    <dbReference type="NCBI Taxonomy" id="123214"/>
    <lineage>
        <taxon>Bacteria</taxon>
        <taxon>Pseudomonadati</taxon>
        <taxon>Aquificota</taxon>
        <taxon>Aquificia</taxon>
        <taxon>Aquificales</taxon>
        <taxon>Hydrogenothermaceae</taxon>
        <taxon>Persephonella</taxon>
    </lineage>
</organism>
<evidence type="ECO:0000256" key="1">
    <source>
        <dbReference type="ARBA" id="ARBA00008798"/>
    </source>
</evidence>
<feature type="domain" description="RNA polymerase sigma factor 54 core-binding" evidence="10">
    <location>
        <begin position="78"/>
        <end position="259"/>
    </location>
</feature>
<dbReference type="eggNOG" id="COG1508">
    <property type="taxonomic scope" value="Bacteria"/>
</dbReference>
<dbReference type="InterPro" id="IPR000394">
    <property type="entry name" value="RNA_pol_sigma_54"/>
</dbReference>
<dbReference type="HOGENOM" id="CLU_020569_1_1_0"/>
<dbReference type="Gene3D" id="1.10.10.60">
    <property type="entry name" value="Homeodomain-like"/>
    <property type="match status" value="1"/>
</dbReference>
<dbReference type="PROSITE" id="PS00718">
    <property type="entry name" value="SIGMA54_2"/>
    <property type="match status" value="1"/>
</dbReference>
<dbReference type="Proteomes" id="UP000001366">
    <property type="component" value="Chromosome"/>
</dbReference>
<gene>
    <name evidence="11" type="primary">rpoN</name>
    <name evidence="11" type="ordered locus">PERMA_0427</name>
</gene>